<comment type="caution">
    <text evidence="3">The sequence shown here is derived from an EMBL/GenBank/DDBJ whole genome shotgun (WGS) entry which is preliminary data.</text>
</comment>
<evidence type="ECO:0000256" key="1">
    <source>
        <dbReference type="SAM" id="MobiDB-lite"/>
    </source>
</evidence>
<protein>
    <recommendedName>
        <fullName evidence="2">DUF222 domain-containing protein</fullName>
    </recommendedName>
</protein>
<feature type="region of interest" description="Disordered" evidence="1">
    <location>
        <begin position="378"/>
        <end position="417"/>
    </location>
</feature>
<sequence length="712" mass="75854">MSIREQVPGDRGGTATQDVAAVLAAVTVPSIEPFGTDTPVLVGLPLYIPIPVPDPEPASVVGIAREVYDQGLHALGVLKKLEDALSACKASLVARVVGAAGVEAGVIGLDSWQRGLMESSALTHLGLVLGIPERTAAVLAHHSTELADSHPRVLAGLSNGLFSFRHATVMMDEFGTLNEHGDISDEKLLLFEDRLLKLVLNTTVACFQAKARRARESMFPATMATRTKEAFRQRAMTCLPGKDGMSWLTLYVPTMAAEGIYTNCTRLARALKADANTAQSHADQAGTGQDCREYRTLTQLRADVGATLLLGPPPTNTNSNSNTGARAGARAGAGAGGSAGGGEGSVGGDGLHDRVNTSDGNNAWFGGVRIAEEEAPWHYTGPRTSPNPSSNTSPNPGSSTGPHTAAAPELNPKLNPELNPEVAPGWTAVDGESFAHTTANNPTSQPFSGTVLPETSGSVVGDEVLVGELVGDGSGFIDGVVDGIFEDPQGEYLRQLEAVAHSKVITDPPLPKALILLKVPVLGLLGITDEPAELAGPLAGPVPENIARLLLAQSTTFLRVLTDPITGEALPAQPQRYTLKEAEKLVLQALAGHCYVANCPNPVIDTDLDHLEAFEFGGQSSMMNLRPACKRHHTMKHFKDDKNRYGQRRCINEPERNNIRLRGWTPQPTSDGRIGWITPSGTYQEPPEEDTPRPRYPKWLKKLITKQLKKRS</sequence>
<dbReference type="Pfam" id="PF02720">
    <property type="entry name" value="DUF222"/>
    <property type="match status" value="1"/>
</dbReference>
<dbReference type="OrthoDB" id="5197219at2"/>
<dbReference type="Proteomes" id="UP000246303">
    <property type="component" value="Unassembled WGS sequence"/>
</dbReference>
<feature type="compositionally biased region" description="Gly residues" evidence="1">
    <location>
        <begin position="331"/>
        <end position="349"/>
    </location>
</feature>
<feature type="domain" description="DUF222" evidence="2">
    <location>
        <begin position="129"/>
        <end position="303"/>
    </location>
</feature>
<feature type="region of interest" description="Disordered" evidence="1">
    <location>
        <begin position="307"/>
        <end position="363"/>
    </location>
</feature>
<proteinExistence type="predicted"/>
<dbReference type="EMBL" id="QHLZ01000005">
    <property type="protein sequence ID" value="PXA65406.1"/>
    <property type="molecule type" value="Genomic_DNA"/>
</dbReference>
<dbReference type="InterPro" id="IPR003870">
    <property type="entry name" value="DUF222"/>
</dbReference>
<accession>A0A2V3DRK3</accession>
<evidence type="ECO:0000259" key="2">
    <source>
        <dbReference type="Pfam" id="PF02720"/>
    </source>
</evidence>
<dbReference type="InterPro" id="IPR003615">
    <property type="entry name" value="HNH_nuc"/>
</dbReference>
<gene>
    <name evidence="3" type="ORF">CVS29_09045</name>
</gene>
<dbReference type="RefSeq" id="WP_110106015.1">
    <property type="nucleotide sequence ID" value="NZ_QHLZ01000005.1"/>
</dbReference>
<reference evidence="3 4" key="1">
    <citation type="submission" date="2018-05" db="EMBL/GenBank/DDBJ databases">
        <title>Genetic diversity of glacier-inhabiting Cryobacterium bacteria in China and description of Cryobacterium mengkeensis sp. nov. and Arthrobacter glacialis sp. nov.</title>
        <authorList>
            <person name="Liu Q."/>
            <person name="Xin Y.-H."/>
        </authorList>
    </citation>
    <scope>NUCLEOTIDE SEQUENCE [LARGE SCALE GENOMIC DNA]</scope>
    <source>
        <strain evidence="3 4">GP3</strain>
    </source>
</reference>
<name>A0A2V3DRK3_9MICC</name>
<feature type="compositionally biased region" description="Low complexity" evidence="1">
    <location>
        <begin position="380"/>
        <end position="402"/>
    </location>
</feature>
<feature type="compositionally biased region" description="Low complexity" evidence="1">
    <location>
        <begin position="307"/>
        <end position="330"/>
    </location>
</feature>
<evidence type="ECO:0000313" key="3">
    <source>
        <dbReference type="EMBL" id="PXA65406.1"/>
    </source>
</evidence>
<organism evidence="3 4">
    <name type="scientific">Arthrobacter psychrochitiniphilus</name>
    <dbReference type="NCBI Taxonomy" id="291045"/>
    <lineage>
        <taxon>Bacteria</taxon>
        <taxon>Bacillati</taxon>
        <taxon>Actinomycetota</taxon>
        <taxon>Actinomycetes</taxon>
        <taxon>Micrococcales</taxon>
        <taxon>Micrococcaceae</taxon>
        <taxon>Arthrobacter</taxon>
    </lineage>
</organism>
<dbReference type="CDD" id="cd00085">
    <property type="entry name" value="HNHc"/>
    <property type="match status" value="1"/>
</dbReference>
<dbReference type="Gene3D" id="1.10.30.50">
    <property type="match status" value="1"/>
</dbReference>
<keyword evidence="4" id="KW-1185">Reference proteome</keyword>
<dbReference type="AlphaFoldDB" id="A0A2V3DRK3"/>
<feature type="region of interest" description="Disordered" evidence="1">
    <location>
        <begin position="661"/>
        <end position="696"/>
    </location>
</feature>
<evidence type="ECO:0000313" key="4">
    <source>
        <dbReference type="Proteomes" id="UP000246303"/>
    </source>
</evidence>